<evidence type="ECO:0000313" key="5">
    <source>
        <dbReference type="Proteomes" id="UP001212841"/>
    </source>
</evidence>
<sequence>KQYFQMVPLRHFRWPTSLSLTEDSQTLLVNNTILSPIATKHPPSTTYSLRFLKTLLDLIETANEEAVDSLYETYVSLLATTQSNPAFITASTICHKTYFLPSQSTEPAHITLRETEATISNGTTGLRTWEAAIRFSEYILVNPSIVSSKRVIELGAGAGLLGLVCAHMGAKSVELTDVDSGVLNLLHQNIEINFPNLSQAGKCIPTVRRLDWETVTSESIRSMEADVVVCADVVYDPSIYGLHLRCGNRVPLSCF</sequence>
<dbReference type="InterPro" id="IPR029426">
    <property type="entry name" value="FAM86_N"/>
</dbReference>
<dbReference type="Pfam" id="PF14904">
    <property type="entry name" value="FAM86"/>
    <property type="match status" value="1"/>
</dbReference>
<evidence type="ECO:0000256" key="1">
    <source>
        <dbReference type="ARBA" id="ARBA00005511"/>
    </source>
</evidence>
<keyword evidence="2" id="KW-0808">Transferase</keyword>
<name>A0AAD5S3E3_9FUNG</name>
<dbReference type="Pfam" id="PF10294">
    <property type="entry name" value="Methyltransf_16"/>
    <property type="match status" value="1"/>
</dbReference>
<evidence type="ECO:0000256" key="2">
    <source>
        <dbReference type="ARBA" id="ARBA00022679"/>
    </source>
</evidence>
<dbReference type="GO" id="GO:0016740">
    <property type="term" value="F:transferase activity"/>
    <property type="evidence" value="ECO:0007669"/>
    <property type="project" value="UniProtKB-KW"/>
</dbReference>
<dbReference type="PANTHER" id="PTHR14614">
    <property type="entry name" value="HEPATOCELLULAR CARCINOMA-ASSOCIATED ANTIGEN"/>
    <property type="match status" value="1"/>
</dbReference>
<dbReference type="InterPro" id="IPR029063">
    <property type="entry name" value="SAM-dependent_MTases_sf"/>
</dbReference>
<dbReference type="Proteomes" id="UP001212841">
    <property type="component" value="Unassembled WGS sequence"/>
</dbReference>
<reference evidence="4" key="1">
    <citation type="submission" date="2020-05" db="EMBL/GenBank/DDBJ databases">
        <title>Phylogenomic resolution of chytrid fungi.</title>
        <authorList>
            <person name="Stajich J.E."/>
            <person name="Amses K."/>
            <person name="Simmons R."/>
            <person name="Seto K."/>
            <person name="Myers J."/>
            <person name="Bonds A."/>
            <person name="Quandt C.A."/>
            <person name="Barry K."/>
            <person name="Liu P."/>
            <person name="Grigoriev I."/>
            <person name="Longcore J.E."/>
            <person name="James T.Y."/>
        </authorList>
    </citation>
    <scope>NUCLEOTIDE SEQUENCE</scope>
    <source>
        <strain evidence="4">JEL0318</strain>
    </source>
</reference>
<evidence type="ECO:0000313" key="4">
    <source>
        <dbReference type="EMBL" id="KAJ3041099.1"/>
    </source>
</evidence>
<feature type="domain" description="FAM86 N-terminal" evidence="3">
    <location>
        <begin position="3"/>
        <end position="75"/>
    </location>
</feature>
<accession>A0AAD5S3E3</accession>
<dbReference type="EMBL" id="JADGJD010001509">
    <property type="protein sequence ID" value="KAJ3041099.1"/>
    <property type="molecule type" value="Genomic_DNA"/>
</dbReference>
<dbReference type="PANTHER" id="PTHR14614:SF130">
    <property type="entry name" value="PROTEIN-LYSINE N-METHYLTRANSFERASE EEF2KMT"/>
    <property type="match status" value="1"/>
</dbReference>
<gene>
    <name evidence="4" type="primary">FAM86A</name>
    <name evidence="4" type="ORF">HK097_002382</name>
</gene>
<evidence type="ECO:0000259" key="3">
    <source>
        <dbReference type="Pfam" id="PF14904"/>
    </source>
</evidence>
<proteinExistence type="inferred from homology"/>
<feature type="non-terminal residue" evidence="4">
    <location>
        <position position="255"/>
    </location>
</feature>
<comment type="similarity">
    <text evidence="1">Belongs to the class I-like SAM-binding methyltransferase superfamily. EEF2KMT family.</text>
</comment>
<dbReference type="SUPFAM" id="SSF53335">
    <property type="entry name" value="S-adenosyl-L-methionine-dependent methyltransferases"/>
    <property type="match status" value="1"/>
</dbReference>
<dbReference type="AlphaFoldDB" id="A0AAD5S3E3"/>
<organism evidence="4 5">
    <name type="scientific">Rhizophlyctis rosea</name>
    <dbReference type="NCBI Taxonomy" id="64517"/>
    <lineage>
        <taxon>Eukaryota</taxon>
        <taxon>Fungi</taxon>
        <taxon>Fungi incertae sedis</taxon>
        <taxon>Chytridiomycota</taxon>
        <taxon>Chytridiomycota incertae sedis</taxon>
        <taxon>Chytridiomycetes</taxon>
        <taxon>Rhizophlyctidales</taxon>
        <taxon>Rhizophlyctidaceae</taxon>
        <taxon>Rhizophlyctis</taxon>
    </lineage>
</organism>
<protein>
    <submittedName>
        <fullName evidence="4">Protein fam86a</fullName>
    </submittedName>
</protein>
<dbReference type="InterPro" id="IPR019410">
    <property type="entry name" value="Methyltransf_16"/>
</dbReference>
<dbReference type="Gene3D" id="3.40.50.150">
    <property type="entry name" value="Vaccinia Virus protein VP39"/>
    <property type="match status" value="1"/>
</dbReference>
<keyword evidence="5" id="KW-1185">Reference proteome</keyword>
<comment type="caution">
    <text evidence="4">The sequence shown here is derived from an EMBL/GenBank/DDBJ whole genome shotgun (WGS) entry which is preliminary data.</text>
</comment>